<dbReference type="EMBL" id="KQ429539">
    <property type="protein sequence ID" value="KOF65342.1"/>
    <property type="molecule type" value="Genomic_DNA"/>
</dbReference>
<dbReference type="AlphaFoldDB" id="A0A0L8FKZ5"/>
<name>A0A0L8FKZ5_OCTBM</name>
<dbReference type="STRING" id="37653.A0A0L8FKZ5"/>
<proteinExistence type="predicted"/>
<reference evidence="1" key="1">
    <citation type="submission" date="2015-07" db="EMBL/GenBank/DDBJ databases">
        <title>MeaNS - Measles Nucleotide Surveillance Program.</title>
        <authorList>
            <person name="Tran T."/>
            <person name="Druce J."/>
        </authorList>
    </citation>
    <scope>NUCLEOTIDE SEQUENCE</scope>
    <source>
        <strain evidence="1">UCB-OBI-ISO-001</strain>
        <tissue evidence="1">Gonad</tissue>
    </source>
</reference>
<evidence type="ECO:0008006" key="2">
    <source>
        <dbReference type="Google" id="ProtNLM"/>
    </source>
</evidence>
<protein>
    <recommendedName>
        <fullName evidence="2">DUF4371 domain-containing protein</fullName>
    </recommendedName>
</protein>
<dbReference type="OrthoDB" id="6627600at2759"/>
<dbReference type="PANTHER" id="PTHR45913:SF22">
    <property type="entry name" value="SCAN BOX DOMAIN-CONTAINING PROTEIN"/>
    <property type="match status" value="1"/>
</dbReference>
<sequence>MYVHNNRLEDEFLFCKNPSTKTTAREIFNKADKFFEAHNINSDHVIVVCTDGAPAMLGCRSGFQTLVKEKSPDVIDTHCTVYRQAQMVKIMPDELKNVLNYVITAVNFIKANALNFRLFAELCKESDSEFASGMAFERKNNKESIPSTKRSPRFFYKMPSQISTPMIFSNLLGIFGGHIRVSECHQSLTARERYNHVSFS</sequence>
<dbReference type="PANTHER" id="PTHR45913">
    <property type="entry name" value="EPM2A-INTERACTING PROTEIN 1"/>
    <property type="match status" value="1"/>
</dbReference>
<accession>A0A0L8FKZ5</accession>
<gene>
    <name evidence="1" type="ORF">OCBIM_22015756mg</name>
</gene>
<evidence type="ECO:0000313" key="1">
    <source>
        <dbReference type="EMBL" id="KOF65342.1"/>
    </source>
</evidence>
<organism evidence="1">
    <name type="scientific">Octopus bimaculoides</name>
    <name type="common">California two-spotted octopus</name>
    <dbReference type="NCBI Taxonomy" id="37653"/>
    <lineage>
        <taxon>Eukaryota</taxon>
        <taxon>Metazoa</taxon>
        <taxon>Spiralia</taxon>
        <taxon>Lophotrochozoa</taxon>
        <taxon>Mollusca</taxon>
        <taxon>Cephalopoda</taxon>
        <taxon>Coleoidea</taxon>
        <taxon>Octopodiformes</taxon>
        <taxon>Octopoda</taxon>
        <taxon>Incirrata</taxon>
        <taxon>Octopodidae</taxon>
        <taxon>Octopus</taxon>
    </lineage>
</organism>